<dbReference type="GO" id="GO:0033540">
    <property type="term" value="P:fatty acid beta-oxidation using acyl-CoA oxidase"/>
    <property type="evidence" value="ECO:0007669"/>
    <property type="project" value="TreeGrafter"/>
</dbReference>
<dbReference type="InterPro" id="IPR036250">
    <property type="entry name" value="AcylCo_DH-like_C"/>
</dbReference>
<dbReference type="GO" id="GO:0071949">
    <property type="term" value="F:FAD binding"/>
    <property type="evidence" value="ECO:0007669"/>
    <property type="project" value="InterPro"/>
</dbReference>
<dbReference type="GO" id="GO:0005504">
    <property type="term" value="F:fatty acid binding"/>
    <property type="evidence" value="ECO:0007669"/>
    <property type="project" value="TreeGrafter"/>
</dbReference>
<dbReference type="SUPFAM" id="SSF47203">
    <property type="entry name" value="Acyl-CoA dehydrogenase C-terminal domain-like"/>
    <property type="match status" value="1"/>
</dbReference>
<dbReference type="Proteomes" id="UP000813461">
    <property type="component" value="Unassembled WGS sequence"/>
</dbReference>
<keyword evidence="3" id="KW-1185">Reference proteome</keyword>
<dbReference type="PANTHER" id="PTHR10909">
    <property type="entry name" value="ELECTRON TRANSPORT OXIDOREDUCTASE"/>
    <property type="match status" value="1"/>
</dbReference>
<dbReference type="InterPro" id="IPR012258">
    <property type="entry name" value="Acyl-CoA_oxidase"/>
</dbReference>
<dbReference type="Pfam" id="PF22924">
    <property type="entry name" value="ACOX_C_alpha1"/>
    <property type="match status" value="1"/>
</dbReference>
<sequence>MDLMRAISRPLCRGISTMLLPQRPGNRALDHAITTFNHVRLDRVDLLGELDGAGDKRRSFLSQIHRVSVGGLALSLVNIPATKAGAYLCYTFSKGRTVINPKTAKPTSILAFPTQYGPIISAVAHAIVMESAARFFIGIYQKKGVPEMLRQALVCIFKATITYSTQRHLSDLTDRCGWRGLFAHNKIAEMQLGLKGNSIAEGDVMVLCIRLASELLQGKYTLPPSSTRTSPLARHEQGLMATLGTHLNPNSSSDAPSHRSSLFAQNVTPRAVDLVQAIGHRFAYDSAQDSSISREFVDVWEADCMLHAAGWYIEHAGFTNAELHSRRVAAIERALPYLEGVIRDWGMEKWFGDIPLTSRAAEEEFLRRLPTFERRELRNEIGSML</sequence>
<dbReference type="GO" id="GO:0003997">
    <property type="term" value="F:acyl-CoA oxidase activity"/>
    <property type="evidence" value="ECO:0007669"/>
    <property type="project" value="InterPro"/>
</dbReference>
<proteinExistence type="predicted"/>
<feature type="domain" description="Acyl-CoA oxidase C-alpha1" evidence="1">
    <location>
        <begin position="102"/>
        <end position="215"/>
    </location>
</feature>
<dbReference type="InterPro" id="IPR055060">
    <property type="entry name" value="ACOX_C_alpha1"/>
</dbReference>
<protein>
    <recommendedName>
        <fullName evidence="1">Acyl-CoA oxidase C-alpha1 domain-containing protein</fullName>
    </recommendedName>
</protein>
<dbReference type="GO" id="GO:0055088">
    <property type="term" value="P:lipid homeostasis"/>
    <property type="evidence" value="ECO:0007669"/>
    <property type="project" value="TreeGrafter"/>
</dbReference>
<evidence type="ECO:0000259" key="1">
    <source>
        <dbReference type="Pfam" id="PF22924"/>
    </source>
</evidence>
<organism evidence="2 3">
    <name type="scientific">Paraphoma chrysanthemicola</name>
    <dbReference type="NCBI Taxonomy" id="798071"/>
    <lineage>
        <taxon>Eukaryota</taxon>
        <taxon>Fungi</taxon>
        <taxon>Dikarya</taxon>
        <taxon>Ascomycota</taxon>
        <taxon>Pezizomycotina</taxon>
        <taxon>Dothideomycetes</taxon>
        <taxon>Pleosporomycetidae</taxon>
        <taxon>Pleosporales</taxon>
        <taxon>Pleosporineae</taxon>
        <taxon>Phaeosphaeriaceae</taxon>
        <taxon>Paraphoma</taxon>
    </lineage>
</organism>
<evidence type="ECO:0000313" key="3">
    <source>
        <dbReference type="Proteomes" id="UP000813461"/>
    </source>
</evidence>
<dbReference type="PANTHER" id="PTHR10909:SF382">
    <property type="entry name" value="ACYL-COENZYME A OXIDASE"/>
    <property type="match status" value="1"/>
</dbReference>
<dbReference type="OrthoDB" id="538336at2759"/>
<dbReference type="EMBL" id="JAGMVJ010000016">
    <property type="protein sequence ID" value="KAH7079824.1"/>
    <property type="molecule type" value="Genomic_DNA"/>
</dbReference>
<dbReference type="AlphaFoldDB" id="A0A8K0R1V8"/>
<name>A0A8K0R1V8_9PLEO</name>
<accession>A0A8K0R1V8</accession>
<reference evidence="2" key="1">
    <citation type="journal article" date="2021" name="Nat. Commun.">
        <title>Genetic determinants of endophytism in the Arabidopsis root mycobiome.</title>
        <authorList>
            <person name="Mesny F."/>
            <person name="Miyauchi S."/>
            <person name="Thiergart T."/>
            <person name="Pickel B."/>
            <person name="Atanasova L."/>
            <person name="Karlsson M."/>
            <person name="Huettel B."/>
            <person name="Barry K.W."/>
            <person name="Haridas S."/>
            <person name="Chen C."/>
            <person name="Bauer D."/>
            <person name="Andreopoulos W."/>
            <person name="Pangilinan J."/>
            <person name="LaButti K."/>
            <person name="Riley R."/>
            <person name="Lipzen A."/>
            <person name="Clum A."/>
            <person name="Drula E."/>
            <person name="Henrissat B."/>
            <person name="Kohler A."/>
            <person name="Grigoriev I.V."/>
            <person name="Martin F.M."/>
            <person name="Hacquard S."/>
        </authorList>
    </citation>
    <scope>NUCLEOTIDE SEQUENCE</scope>
    <source>
        <strain evidence="2">MPI-SDFR-AT-0120</strain>
    </source>
</reference>
<dbReference type="Gene3D" id="1.20.140.10">
    <property type="entry name" value="Butyryl-CoA Dehydrogenase, subunit A, domain 3"/>
    <property type="match status" value="1"/>
</dbReference>
<evidence type="ECO:0000313" key="2">
    <source>
        <dbReference type="EMBL" id="KAH7079824.1"/>
    </source>
</evidence>
<gene>
    <name evidence="2" type="ORF">FB567DRAFT_552213</name>
</gene>
<dbReference type="GO" id="GO:0005777">
    <property type="term" value="C:peroxisome"/>
    <property type="evidence" value="ECO:0007669"/>
    <property type="project" value="InterPro"/>
</dbReference>
<comment type="caution">
    <text evidence="2">The sequence shown here is derived from an EMBL/GenBank/DDBJ whole genome shotgun (WGS) entry which is preliminary data.</text>
</comment>